<reference evidence="1 2" key="1">
    <citation type="submission" date="2017-06" db="EMBL/GenBank/DDBJ databases">
        <title>Cultured bacterium strain Saccharothrix yanglingensis Hhs.015.</title>
        <authorList>
            <person name="Xia Y."/>
        </authorList>
    </citation>
    <scope>NUCLEOTIDE SEQUENCE [LARGE SCALE GENOMIC DNA]</scope>
    <source>
        <strain evidence="1 2">Hhs.015</strain>
    </source>
</reference>
<sequence>MTVQRAIRRDLTRGDRAGLATGERDRRRFDVFGQRLPSFRNAAWEADHIEASVEVDVDGRVVKPWVTWFVDAAHNEICGTAVTPGMPLTRVYRSNREPDGTLDPHD</sequence>
<keyword evidence="2" id="KW-1185">Reference proteome</keyword>
<gene>
    <name evidence="1" type="ORF">CKY47_29185</name>
</gene>
<comment type="caution">
    <text evidence="1">The sequence shown here is derived from an EMBL/GenBank/DDBJ whole genome shotgun (WGS) entry which is preliminary data.</text>
</comment>
<evidence type="ECO:0000313" key="1">
    <source>
        <dbReference type="EMBL" id="MDQ2587974.1"/>
    </source>
</evidence>
<dbReference type="Proteomes" id="UP001225605">
    <property type="component" value="Unassembled WGS sequence"/>
</dbReference>
<evidence type="ECO:0000313" key="2">
    <source>
        <dbReference type="Proteomes" id="UP001225605"/>
    </source>
</evidence>
<organism evidence="1 2">
    <name type="scientific">Saccharothrix yanglingensis</name>
    <dbReference type="NCBI Taxonomy" id="659496"/>
    <lineage>
        <taxon>Bacteria</taxon>
        <taxon>Bacillati</taxon>
        <taxon>Actinomycetota</taxon>
        <taxon>Actinomycetes</taxon>
        <taxon>Pseudonocardiales</taxon>
        <taxon>Pseudonocardiaceae</taxon>
        <taxon>Saccharothrix</taxon>
    </lineage>
</organism>
<accession>A0ABU0XBC2</accession>
<dbReference type="RefSeq" id="WP_306749600.1">
    <property type="nucleotide sequence ID" value="NZ_NSDM01000014.1"/>
</dbReference>
<protein>
    <submittedName>
        <fullName evidence="1">Uncharacterized protein</fullName>
    </submittedName>
</protein>
<name>A0ABU0XBC2_9PSEU</name>
<proteinExistence type="predicted"/>
<dbReference type="EMBL" id="NSDM01000014">
    <property type="protein sequence ID" value="MDQ2587974.1"/>
    <property type="molecule type" value="Genomic_DNA"/>
</dbReference>